<protein>
    <submittedName>
        <fullName evidence="2">Uncharacterized protein</fullName>
    </submittedName>
</protein>
<accession>A0A067BZA4</accession>
<reference evidence="2 3" key="1">
    <citation type="journal article" date="2013" name="PLoS Genet.">
        <title>Distinctive expansion of potential virulence genes in the genome of the oomycete fish pathogen Saprolegnia parasitica.</title>
        <authorList>
            <person name="Jiang R.H."/>
            <person name="de Bruijn I."/>
            <person name="Haas B.J."/>
            <person name="Belmonte R."/>
            <person name="Lobach L."/>
            <person name="Christie J."/>
            <person name="van den Ackerveken G."/>
            <person name="Bottin A."/>
            <person name="Bulone V."/>
            <person name="Diaz-Moreno S.M."/>
            <person name="Dumas B."/>
            <person name="Fan L."/>
            <person name="Gaulin E."/>
            <person name="Govers F."/>
            <person name="Grenville-Briggs L.J."/>
            <person name="Horner N.R."/>
            <person name="Levin J.Z."/>
            <person name="Mammella M."/>
            <person name="Meijer H.J."/>
            <person name="Morris P."/>
            <person name="Nusbaum C."/>
            <person name="Oome S."/>
            <person name="Phillips A.J."/>
            <person name="van Rooyen D."/>
            <person name="Rzeszutek E."/>
            <person name="Saraiva M."/>
            <person name="Secombes C.J."/>
            <person name="Seidl M.F."/>
            <person name="Snel B."/>
            <person name="Stassen J.H."/>
            <person name="Sykes S."/>
            <person name="Tripathy S."/>
            <person name="van den Berg H."/>
            <person name="Vega-Arreguin J.C."/>
            <person name="Wawra S."/>
            <person name="Young S.K."/>
            <person name="Zeng Q."/>
            <person name="Dieguez-Uribeondo J."/>
            <person name="Russ C."/>
            <person name="Tyler B.M."/>
            <person name="van West P."/>
        </authorList>
    </citation>
    <scope>NUCLEOTIDE SEQUENCE [LARGE SCALE GENOMIC DNA]</scope>
    <source>
        <strain evidence="2 3">CBS 223.65</strain>
    </source>
</reference>
<evidence type="ECO:0000313" key="3">
    <source>
        <dbReference type="Proteomes" id="UP000030745"/>
    </source>
</evidence>
<evidence type="ECO:0000256" key="1">
    <source>
        <dbReference type="SAM" id="MobiDB-lite"/>
    </source>
</evidence>
<sequence>MQQVCDWSMAVPIARGRLMPMAPLVMKGDPGSGRLVLDLSLPVPPPRCAVGISQATMGVKKEEKFPSPAHLVVSPSQVPKRPYPEEAYANNVRNAAPSLEPELMNAFVKLETRPLQDAAPRVATAGHPAPRASWAALPDFVAPIPIFVSVAAPTPAIPPELEAPAPDPSSSMLLEDTEVRSPVASIDTVGNDADDDARDDDDRDELPSQPPMLDDVDVYYGGGGFEWTAGNVVGEVGEMYELSQDGHRL</sequence>
<organism evidence="2 3">
    <name type="scientific">Saprolegnia parasitica (strain CBS 223.65)</name>
    <dbReference type="NCBI Taxonomy" id="695850"/>
    <lineage>
        <taxon>Eukaryota</taxon>
        <taxon>Sar</taxon>
        <taxon>Stramenopiles</taxon>
        <taxon>Oomycota</taxon>
        <taxon>Saprolegniomycetes</taxon>
        <taxon>Saprolegniales</taxon>
        <taxon>Saprolegniaceae</taxon>
        <taxon>Saprolegnia</taxon>
    </lineage>
</organism>
<keyword evidence="3" id="KW-1185">Reference proteome</keyword>
<dbReference type="Proteomes" id="UP000030745">
    <property type="component" value="Unassembled WGS sequence"/>
</dbReference>
<name>A0A067BZA4_SAPPC</name>
<evidence type="ECO:0000313" key="2">
    <source>
        <dbReference type="EMBL" id="KDO19907.1"/>
    </source>
</evidence>
<feature type="region of interest" description="Disordered" evidence="1">
    <location>
        <begin position="181"/>
        <end position="217"/>
    </location>
</feature>
<feature type="compositionally biased region" description="Acidic residues" evidence="1">
    <location>
        <begin position="192"/>
        <end position="204"/>
    </location>
</feature>
<proteinExistence type="predicted"/>
<dbReference type="GeneID" id="24136539"/>
<dbReference type="VEuPathDB" id="FungiDB:SPRG_14750"/>
<dbReference type="RefSeq" id="XP_012209409.1">
    <property type="nucleotide sequence ID" value="XM_012354019.1"/>
</dbReference>
<gene>
    <name evidence="2" type="ORF">SPRG_14750</name>
</gene>
<dbReference type="KEGG" id="spar:SPRG_14750"/>
<dbReference type="AlphaFoldDB" id="A0A067BZA4"/>
<dbReference type="EMBL" id="KK583330">
    <property type="protein sequence ID" value="KDO19907.1"/>
    <property type="molecule type" value="Genomic_DNA"/>
</dbReference>